<feature type="compositionally biased region" description="Polar residues" evidence="1">
    <location>
        <begin position="432"/>
        <end position="441"/>
    </location>
</feature>
<feature type="compositionally biased region" description="Basic and acidic residues" evidence="1">
    <location>
        <begin position="497"/>
        <end position="506"/>
    </location>
</feature>
<protein>
    <submittedName>
        <fullName evidence="2">Uncharacterized protein</fullName>
    </submittedName>
</protein>
<feature type="region of interest" description="Disordered" evidence="1">
    <location>
        <begin position="1"/>
        <end position="151"/>
    </location>
</feature>
<proteinExistence type="predicted"/>
<feature type="region of interest" description="Disordered" evidence="1">
    <location>
        <begin position="363"/>
        <end position="519"/>
    </location>
</feature>
<feature type="compositionally biased region" description="Polar residues" evidence="1">
    <location>
        <begin position="72"/>
        <end position="90"/>
    </location>
</feature>
<feature type="compositionally biased region" description="Polar residues" evidence="1">
    <location>
        <begin position="9"/>
        <end position="29"/>
    </location>
</feature>
<evidence type="ECO:0000256" key="1">
    <source>
        <dbReference type="SAM" id="MobiDB-lite"/>
    </source>
</evidence>
<organism evidence="2 3">
    <name type="scientific">Paraconiothyrium brasiliense</name>
    <dbReference type="NCBI Taxonomy" id="300254"/>
    <lineage>
        <taxon>Eukaryota</taxon>
        <taxon>Fungi</taxon>
        <taxon>Dikarya</taxon>
        <taxon>Ascomycota</taxon>
        <taxon>Pezizomycotina</taxon>
        <taxon>Dothideomycetes</taxon>
        <taxon>Pleosporomycetidae</taxon>
        <taxon>Pleosporales</taxon>
        <taxon>Massarineae</taxon>
        <taxon>Didymosphaeriaceae</taxon>
        <taxon>Paraconiothyrium</taxon>
    </lineage>
</organism>
<gene>
    <name evidence="2" type="ORF">SLS60_008296</name>
</gene>
<evidence type="ECO:0000313" key="3">
    <source>
        <dbReference type="Proteomes" id="UP001521785"/>
    </source>
</evidence>
<evidence type="ECO:0000313" key="2">
    <source>
        <dbReference type="EMBL" id="KAL1597809.1"/>
    </source>
</evidence>
<feature type="compositionally biased region" description="Polar residues" evidence="1">
    <location>
        <begin position="412"/>
        <end position="422"/>
    </location>
</feature>
<accession>A0ABR3R0Z1</accession>
<reference evidence="2 3" key="1">
    <citation type="submission" date="2024-02" db="EMBL/GenBank/DDBJ databases">
        <title>De novo assembly and annotation of 12 fungi associated with fruit tree decline syndrome in Ontario, Canada.</title>
        <authorList>
            <person name="Sulman M."/>
            <person name="Ellouze W."/>
            <person name="Ilyukhin E."/>
        </authorList>
    </citation>
    <scope>NUCLEOTIDE SEQUENCE [LARGE SCALE GENOMIC DNA]</scope>
    <source>
        <strain evidence="2 3">M42-189</strain>
    </source>
</reference>
<feature type="compositionally biased region" description="Low complexity" evidence="1">
    <location>
        <begin position="30"/>
        <end position="65"/>
    </location>
</feature>
<feature type="compositionally biased region" description="Pro residues" evidence="1">
    <location>
        <begin position="369"/>
        <end position="385"/>
    </location>
</feature>
<name>A0ABR3R0Z1_9PLEO</name>
<feature type="compositionally biased region" description="Polar residues" evidence="1">
    <location>
        <begin position="449"/>
        <end position="461"/>
    </location>
</feature>
<sequence length="519" mass="57132">MFGYGPPQSHLSQQAFPQPGYQPTQNYHWPQQQPQNYPQPPVSQSQPYPAPQHYSQQQPGYQQYPKQPPPINTNQPAWPNAQGWQHTPGSATYPPPNQYNRYGVSPASSQPTTDPNATPTPSSANPIFAQPTPTNTQPPSATSETAPEKSAPLFLGWDDWDFDFDGAIWPKANEPVDPNLSLGVITWRPAKQVTRALPATFEEAEEQSLKPAAEKLGNGESVSLYFTAENSYEAFLDVRKTDDWYSVKDDPAFVVFAEEEMEQKLVSIEYCLSLRDRPDEDEAEVADKENEDVHDPAWNVMDNLEQALSGDMEEVKKPNPSRPALNPSRDQIQEDILARLGVTGSPKPPSNEALPVPSLRDDHVLASLPPKPPAPPSTSIPPRPEVGPHRAQSYGGHRNSTFGTAVPRPYGSMSSATSNQCPPIQPDGRTNLWASNLQLQPHGNGGSATGSAHSEASNKTAAGSGIVTEEATHPQLMRSDSSSARKRSYEDTDEEDGHTRQQDDHTKRKRRSQVDAAYR</sequence>
<dbReference type="Proteomes" id="UP001521785">
    <property type="component" value="Unassembled WGS sequence"/>
</dbReference>
<comment type="caution">
    <text evidence="2">The sequence shown here is derived from an EMBL/GenBank/DDBJ whole genome shotgun (WGS) entry which is preliminary data.</text>
</comment>
<keyword evidence="3" id="KW-1185">Reference proteome</keyword>
<feature type="compositionally biased region" description="Polar residues" evidence="1">
    <location>
        <begin position="106"/>
        <end position="145"/>
    </location>
</feature>
<dbReference type="EMBL" id="JAKJXO020000012">
    <property type="protein sequence ID" value="KAL1597809.1"/>
    <property type="molecule type" value="Genomic_DNA"/>
</dbReference>